<keyword evidence="1" id="KW-0732">Signal</keyword>
<evidence type="ECO:0000313" key="4">
    <source>
        <dbReference type="Proteomes" id="UP000754226"/>
    </source>
</evidence>
<name>A0A943EIG9_9FIRM</name>
<gene>
    <name evidence="3" type="ORF">KHX13_00905</name>
</gene>
<feature type="chain" id="PRO_5037451627" evidence="1">
    <location>
        <begin position="26"/>
        <end position="471"/>
    </location>
</feature>
<evidence type="ECO:0000256" key="1">
    <source>
        <dbReference type="SAM" id="SignalP"/>
    </source>
</evidence>
<dbReference type="Proteomes" id="UP000754226">
    <property type="component" value="Unassembled WGS sequence"/>
</dbReference>
<organism evidence="3 4">
    <name type="scientific">Acidaminococcus intestini</name>
    <dbReference type="NCBI Taxonomy" id="187327"/>
    <lineage>
        <taxon>Bacteria</taxon>
        <taxon>Bacillati</taxon>
        <taxon>Bacillota</taxon>
        <taxon>Negativicutes</taxon>
        <taxon>Acidaminococcales</taxon>
        <taxon>Acidaminococcaceae</taxon>
        <taxon>Acidaminococcus</taxon>
    </lineage>
</organism>
<dbReference type="PANTHER" id="PTHR40446">
    <property type="entry name" value="N-ACETYLGLUCOSAMINE-1-PHOSPHODIESTER ALPHA-N-ACETYLGLUCOSAMINIDASE"/>
    <property type="match status" value="1"/>
</dbReference>
<keyword evidence="3" id="KW-0326">Glycosidase</keyword>
<dbReference type="Gene3D" id="2.60.40.3500">
    <property type="match status" value="1"/>
</dbReference>
<protein>
    <submittedName>
        <fullName evidence="3">Phosphodiester glycosidase family protein</fullName>
    </submittedName>
</protein>
<dbReference type="InterPro" id="IPR018711">
    <property type="entry name" value="NAGPA"/>
</dbReference>
<evidence type="ECO:0000259" key="2">
    <source>
        <dbReference type="Pfam" id="PF09992"/>
    </source>
</evidence>
<proteinExistence type="predicted"/>
<feature type="domain" description="Phosphodiester glycosidase" evidence="2">
    <location>
        <begin position="293"/>
        <end position="469"/>
    </location>
</feature>
<dbReference type="AlphaFoldDB" id="A0A943EIG9"/>
<sequence>MNMKQIGRTLSIALLASLIAGSAAAATISDLRGGVKDTRARLVMDIDETMHYEERAQGRTLTLTFDAKTDRTRSVKVRDRRVKNAVLSPLGKKSRLVVTFRESVPNYKVFFLKKPGRLVIDFPTESKSSSSGSRQKTGENLGKGVTYRKSRVDMGAGNVDTYVLTIAPDSAYELQFVPGYGHTIQKGTLSMISRRSGAKALVNASYFDSDIWVVGNLKIRGKWLGMEETPRTGLVLEGKGKAAILPRLSFTGTVTRPDGTEMKITGLNRMRLENDLIFYNNGYDDTTDTNAAGVEVAVRNGRVIKTGTTGSMPMSWNMTVLSGHGTAADFLRPLAVGDKIKIKTSLGSPLADKAPSVGTAGPLLVYDGLVNVTAGLEEIPSDIADGRAPRTAVGIKKDGTILVVVADGRSSRSAGMTLSELARYLIQLGADRAMNFDGGGSSEMVVNGAVKNRPSDGAERPVRVALGLFPR</sequence>
<dbReference type="EMBL" id="JAGZCZ010000001">
    <property type="protein sequence ID" value="MBS5518895.1"/>
    <property type="molecule type" value="Genomic_DNA"/>
</dbReference>
<keyword evidence="3" id="KW-0378">Hydrolase</keyword>
<evidence type="ECO:0000313" key="3">
    <source>
        <dbReference type="EMBL" id="MBS5518895.1"/>
    </source>
</evidence>
<comment type="caution">
    <text evidence="3">The sequence shown here is derived from an EMBL/GenBank/DDBJ whole genome shotgun (WGS) entry which is preliminary data.</text>
</comment>
<dbReference type="PANTHER" id="PTHR40446:SF2">
    <property type="entry name" value="N-ACETYLGLUCOSAMINE-1-PHOSPHODIESTER ALPHA-N-ACETYLGLUCOSAMINIDASE"/>
    <property type="match status" value="1"/>
</dbReference>
<dbReference type="GO" id="GO:0016798">
    <property type="term" value="F:hydrolase activity, acting on glycosyl bonds"/>
    <property type="evidence" value="ECO:0007669"/>
    <property type="project" value="UniProtKB-KW"/>
</dbReference>
<accession>A0A943EIG9</accession>
<reference evidence="3" key="1">
    <citation type="submission" date="2021-02" db="EMBL/GenBank/DDBJ databases">
        <title>Infant gut strain persistence is associated with maternal origin, phylogeny, and functional potential including surface adhesion and iron acquisition.</title>
        <authorList>
            <person name="Lou Y.C."/>
        </authorList>
    </citation>
    <scope>NUCLEOTIDE SEQUENCE</scope>
    <source>
        <strain evidence="3">L3_106_000M1_dasL3_106_000M1_concoct_15</strain>
    </source>
</reference>
<dbReference type="Pfam" id="PF09992">
    <property type="entry name" value="NAGPA"/>
    <property type="match status" value="1"/>
</dbReference>
<feature type="signal peptide" evidence="1">
    <location>
        <begin position="1"/>
        <end position="25"/>
    </location>
</feature>